<accession>A0A830H8Y0</accession>
<name>A0A830H8Y0_9CHLO</name>
<evidence type="ECO:0000313" key="3">
    <source>
        <dbReference type="Proteomes" id="UP000660262"/>
    </source>
</evidence>
<organism evidence="2 3">
    <name type="scientific">Pycnococcus provasolii</name>
    <dbReference type="NCBI Taxonomy" id="41880"/>
    <lineage>
        <taxon>Eukaryota</taxon>
        <taxon>Viridiplantae</taxon>
        <taxon>Chlorophyta</taxon>
        <taxon>Pseudoscourfieldiophyceae</taxon>
        <taxon>Pseudoscourfieldiales</taxon>
        <taxon>Pycnococcaceae</taxon>
        <taxon>Pycnococcus</taxon>
    </lineage>
</organism>
<feature type="compositionally biased region" description="Low complexity" evidence="1">
    <location>
        <begin position="73"/>
        <end position="88"/>
    </location>
</feature>
<proteinExistence type="predicted"/>
<dbReference type="Proteomes" id="UP000660262">
    <property type="component" value="Unassembled WGS sequence"/>
</dbReference>
<reference evidence="2" key="1">
    <citation type="submission" date="2020-10" db="EMBL/GenBank/DDBJ databases">
        <title>Unveiling of a novel bifunctional photoreceptor, Dualchrome1, isolated from a cosmopolitan green alga.</title>
        <authorList>
            <person name="Suzuki S."/>
            <person name="Kawachi M."/>
        </authorList>
    </citation>
    <scope>NUCLEOTIDE SEQUENCE</scope>
    <source>
        <strain evidence="2">NIES 2893</strain>
    </source>
</reference>
<protein>
    <submittedName>
        <fullName evidence="2">Uncharacterized protein</fullName>
    </submittedName>
</protein>
<comment type="caution">
    <text evidence="2">The sequence shown here is derived from an EMBL/GenBank/DDBJ whole genome shotgun (WGS) entry which is preliminary data.</text>
</comment>
<feature type="region of interest" description="Disordered" evidence="1">
    <location>
        <begin position="72"/>
        <end position="102"/>
    </location>
</feature>
<keyword evidence="3" id="KW-1185">Reference proteome</keyword>
<evidence type="ECO:0000256" key="1">
    <source>
        <dbReference type="SAM" id="MobiDB-lite"/>
    </source>
</evidence>
<evidence type="ECO:0000313" key="2">
    <source>
        <dbReference type="EMBL" id="GHP03716.1"/>
    </source>
</evidence>
<dbReference type="AlphaFoldDB" id="A0A830H8Y0"/>
<dbReference type="EMBL" id="BNJQ01000006">
    <property type="protein sequence ID" value="GHP03716.1"/>
    <property type="molecule type" value="Genomic_DNA"/>
</dbReference>
<sequence>MSATSFTGDKSTQKGAGVYDVLGNARPLLGVQKQSGAFLQNSTSEYATHQESLPGDVDVMAAAWSAFSAQQLAPPAGKKPSSPSTTSAEVQHGDGDNQNQNLNAYASLPDYIQRPVEALIAGGTLPQEVRRAFSKHVVGLVRRLTASDAEAFVNDLAAYTVSKNVTNLEAFAVEKLKPYLPAEATCLFSHTLLDPAFQSMSTDFSAKTDFITDIPKPLLDSRAHTSGDPSTHLGARTLGSGTAQSDDVLALAHAKHAATRGATVAEDARSLTTITATGAVPTARYPLRNPHPTARDLLVARASGLSATNLPPGKLVEVPLNVAARQSNRSLEETIWREQEERRAALEERRAVVESGGTPTERRLFAVLDSIEQRLAERRALSQAKDREGLRQWQRDNSHVLSELRKEQAELQRALGLLPDVPHGTI</sequence>
<gene>
    <name evidence="2" type="ORF">PPROV_000247100</name>
</gene>